<organism evidence="1 2">
    <name type="scientific">Xanthocytophaga flava</name>
    <dbReference type="NCBI Taxonomy" id="3048013"/>
    <lineage>
        <taxon>Bacteria</taxon>
        <taxon>Pseudomonadati</taxon>
        <taxon>Bacteroidota</taxon>
        <taxon>Cytophagia</taxon>
        <taxon>Cytophagales</taxon>
        <taxon>Rhodocytophagaceae</taxon>
        <taxon>Xanthocytophaga</taxon>
    </lineage>
</organism>
<dbReference type="RefSeq" id="WP_314003494.1">
    <property type="nucleotide sequence ID" value="NZ_JASJOT010000035.1"/>
</dbReference>
<name>A0ABT7CYQ4_9BACT</name>
<evidence type="ECO:0000313" key="1">
    <source>
        <dbReference type="EMBL" id="MDJ1497709.1"/>
    </source>
</evidence>
<evidence type="ECO:0000313" key="2">
    <source>
        <dbReference type="Proteomes" id="UP001228581"/>
    </source>
</evidence>
<protein>
    <submittedName>
        <fullName evidence="1">Uncharacterized protein</fullName>
    </submittedName>
</protein>
<comment type="caution">
    <text evidence="1">The sequence shown here is derived from an EMBL/GenBank/DDBJ whole genome shotgun (WGS) entry which is preliminary data.</text>
</comment>
<accession>A0ABT7CYQ4</accession>
<proteinExistence type="predicted"/>
<dbReference type="Proteomes" id="UP001228581">
    <property type="component" value="Unassembled WGS sequence"/>
</dbReference>
<reference evidence="1 2" key="1">
    <citation type="submission" date="2023-05" db="EMBL/GenBank/DDBJ databases">
        <authorList>
            <person name="Zhang X."/>
        </authorList>
    </citation>
    <scope>NUCLEOTIDE SEQUENCE [LARGE SCALE GENOMIC DNA]</scope>
    <source>
        <strain evidence="1 2">DM2B3-1</strain>
    </source>
</reference>
<sequence>MSYNNPINLDVLKNSLKNVPFLIRMKQYFYRIIKEQNWFIFVCAALLLFLGSKSSCLYAQSQQLAEAYLVRVVSQTDYRPEKYYLLYQVDASGYDWRNNHSKSVIASTNPSRVYTNALTGIYLGETLFQCCSFGIVSQSIPDSLLDEKKVRFTKAYYRELEDRIDPSLFGNPIKDSSLHLFYTTHSLFGNKNTRKRIMITRLNQVDFCSCVNPNVAPHPYVMLKKAHIQQMTKEDTDFLKRNSRRITQLPIIKSNSY</sequence>
<keyword evidence="2" id="KW-1185">Reference proteome</keyword>
<dbReference type="EMBL" id="JASJOT010000035">
    <property type="protein sequence ID" value="MDJ1497709.1"/>
    <property type="molecule type" value="Genomic_DNA"/>
</dbReference>
<gene>
    <name evidence="1" type="ORF">QNI19_32515</name>
</gene>